<feature type="compositionally biased region" description="Acidic residues" evidence="7">
    <location>
        <begin position="45"/>
        <end position="58"/>
    </location>
</feature>
<keyword evidence="6" id="KW-0175">Coiled coil</keyword>
<evidence type="ECO:0000256" key="2">
    <source>
        <dbReference type="ARBA" id="ARBA00022491"/>
    </source>
</evidence>
<keyword evidence="4" id="KW-0804">Transcription</keyword>
<feature type="compositionally biased region" description="Acidic residues" evidence="7">
    <location>
        <begin position="208"/>
        <end position="219"/>
    </location>
</feature>
<evidence type="ECO:0000313" key="8">
    <source>
        <dbReference type="EMBL" id="KAJ5552980.1"/>
    </source>
</evidence>
<feature type="region of interest" description="Disordered" evidence="7">
    <location>
        <begin position="1"/>
        <end position="275"/>
    </location>
</feature>
<dbReference type="InterPro" id="IPR013907">
    <property type="entry name" value="Sds3"/>
</dbReference>
<dbReference type="Gene3D" id="1.20.5.1500">
    <property type="match status" value="1"/>
</dbReference>
<keyword evidence="5" id="KW-0539">Nucleus</keyword>
<evidence type="ECO:0000256" key="7">
    <source>
        <dbReference type="SAM" id="MobiDB-lite"/>
    </source>
</evidence>
<dbReference type="GO" id="GO:0010468">
    <property type="term" value="P:regulation of gene expression"/>
    <property type="evidence" value="ECO:0007669"/>
    <property type="project" value="UniProtKB-ARBA"/>
</dbReference>
<evidence type="ECO:0008006" key="10">
    <source>
        <dbReference type="Google" id="ProtNLM"/>
    </source>
</evidence>
<keyword evidence="2" id="KW-0678">Repressor</keyword>
<keyword evidence="3" id="KW-0805">Transcription regulation</keyword>
<dbReference type="EMBL" id="JAQIZZ010000002">
    <property type="protein sequence ID" value="KAJ5552980.1"/>
    <property type="molecule type" value="Genomic_DNA"/>
</dbReference>
<organism evidence="8 9">
    <name type="scientific">Penicillium frequentans</name>
    <dbReference type="NCBI Taxonomy" id="3151616"/>
    <lineage>
        <taxon>Eukaryota</taxon>
        <taxon>Fungi</taxon>
        <taxon>Dikarya</taxon>
        <taxon>Ascomycota</taxon>
        <taxon>Pezizomycotina</taxon>
        <taxon>Eurotiomycetes</taxon>
        <taxon>Eurotiomycetidae</taxon>
        <taxon>Eurotiales</taxon>
        <taxon>Aspergillaceae</taxon>
        <taxon>Penicillium</taxon>
    </lineage>
</organism>
<comment type="caution">
    <text evidence="8">The sequence shown here is derived from an EMBL/GenBank/DDBJ whole genome shotgun (WGS) entry which is preliminary data.</text>
</comment>
<evidence type="ECO:0000256" key="4">
    <source>
        <dbReference type="ARBA" id="ARBA00023163"/>
    </source>
</evidence>
<protein>
    <recommendedName>
        <fullName evidence="10">Transcriptional regulatory protein DEP1</fullName>
    </recommendedName>
</protein>
<feature type="compositionally biased region" description="Polar residues" evidence="7">
    <location>
        <begin position="568"/>
        <end position="577"/>
    </location>
</feature>
<accession>A0AAD6D5W6</accession>
<feature type="region of interest" description="Disordered" evidence="7">
    <location>
        <begin position="523"/>
        <end position="555"/>
    </location>
</feature>
<gene>
    <name evidence="8" type="ORF">N7494_002358</name>
</gene>
<dbReference type="Proteomes" id="UP001220324">
    <property type="component" value="Unassembled WGS sequence"/>
</dbReference>
<reference evidence="8 9" key="1">
    <citation type="journal article" date="2023" name="IMA Fungus">
        <title>Comparative genomic study of the Penicillium genus elucidates a diverse pangenome and 15 lateral gene transfer events.</title>
        <authorList>
            <person name="Petersen C."/>
            <person name="Sorensen T."/>
            <person name="Nielsen M.R."/>
            <person name="Sondergaard T.E."/>
            <person name="Sorensen J.L."/>
            <person name="Fitzpatrick D.A."/>
            <person name="Frisvad J.C."/>
            <person name="Nielsen K.L."/>
        </authorList>
    </citation>
    <scope>NUCLEOTIDE SEQUENCE [LARGE SCALE GENOMIC DNA]</scope>
    <source>
        <strain evidence="8 9">IBT 35679</strain>
    </source>
</reference>
<evidence type="ECO:0000256" key="6">
    <source>
        <dbReference type="SAM" id="Coils"/>
    </source>
</evidence>
<comment type="subcellular location">
    <subcellularLocation>
        <location evidence="1">Nucleus</location>
    </subcellularLocation>
</comment>
<feature type="compositionally biased region" description="Low complexity" evidence="7">
    <location>
        <begin position="523"/>
        <end position="534"/>
    </location>
</feature>
<evidence type="ECO:0000256" key="5">
    <source>
        <dbReference type="ARBA" id="ARBA00023242"/>
    </source>
</evidence>
<feature type="compositionally biased region" description="Basic and acidic residues" evidence="7">
    <location>
        <begin position="1"/>
        <end position="10"/>
    </location>
</feature>
<feature type="compositionally biased region" description="Polar residues" evidence="7">
    <location>
        <begin position="127"/>
        <end position="136"/>
    </location>
</feature>
<feature type="compositionally biased region" description="Acidic residues" evidence="7">
    <location>
        <begin position="162"/>
        <end position="173"/>
    </location>
</feature>
<feature type="coiled-coil region" evidence="6">
    <location>
        <begin position="285"/>
        <end position="312"/>
    </location>
</feature>
<sequence>MEVAESREHSSVGPAGPESTMTNGERNPFLDDPLMDDGRSSSLSEIDELSDNEPSDFEDSIKPERQLENDSEAETERIEDSPHNIRKRGDIVLSAGSAGPSPSKLHQSTTLADVDDEEQLLDDSPSKPRSSHNNGLTGDIPDLDDMDLPDSTGKKRKRVEAGDDTGTELDDEEPIKKRRSSIKSDLSDPIDDDMPLSPEPIEDPIATNDDELPVDDVPESDLPAPPIKGKRGKRGKRRGRRALDADEETEGGDAVTEDVADENLGEEEEPTEREEVNTAETAAKLEEESAKKMAALESLATLEKEFAALRDKIFDEKITSLNREQEMLTGPNPTHPEYLRQIECVERYRDSKINYERSLFRFRQQALVNKSLAERAQANSTFFQRIRDAREKHSSAVSKQFYAIQHDRFKTDELSPHHIISFPTRRSQQIANQTAYNQEVSVMAGVAKYVGFPAAPTLLGARPSELDDDLEKMGITVETRASAPRHSSALPPRPAMSAMSSNVFPTAAEEAFLEQTPWANPQHPIHQQQAQHQYSQHHRPQGRAFEHPQASSYATPAAQKRVVDINAPNGSASTIPENVSAANSSANNTPYGTEQESRHQQHGPFRNPDYDFERKSGFRSQSSSPLDVRKSHPHPGHALERRSPVPDSSSRNPIFSPPPARQGLFQPSARPDISPTMASKTIDALHYRPQSELSTGSGPSHMPTR</sequence>
<name>A0AAD6D5W6_9EURO</name>
<dbReference type="SMART" id="SM01401">
    <property type="entry name" value="Sds3"/>
    <property type="match status" value="1"/>
</dbReference>
<evidence type="ECO:0000313" key="9">
    <source>
        <dbReference type="Proteomes" id="UP001220324"/>
    </source>
</evidence>
<feature type="compositionally biased region" description="Basic and acidic residues" evidence="7">
    <location>
        <begin position="59"/>
        <end position="90"/>
    </location>
</feature>
<evidence type="ECO:0000256" key="3">
    <source>
        <dbReference type="ARBA" id="ARBA00023015"/>
    </source>
</evidence>
<feature type="compositionally biased region" description="Acidic residues" evidence="7">
    <location>
        <begin position="245"/>
        <end position="272"/>
    </location>
</feature>
<dbReference type="PANTHER" id="PTHR21964">
    <property type="entry name" value="BREAST CANCER METASTASIS-SUPPRESSOR 1"/>
    <property type="match status" value="1"/>
</dbReference>
<evidence type="ECO:0000256" key="1">
    <source>
        <dbReference type="ARBA" id="ARBA00004123"/>
    </source>
</evidence>
<dbReference type="AlphaFoldDB" id="A0AAD6D5W6"/>
<dbReference type="Pfam" id="PF08598">
    <property type="entry name" value="Sds3"/>
    <property type="match status" value="1"/>
</dbReference>
<keyword evidence="9" id="KW-1185">Reference proteome</keyword>
<feature type="compositionally biased region" description="Basic residues" evidence="7">
    <location>
        <begin position="228"/>
        <end position="240"/>
    </location>
</feature>
<feature type="region of interest" description="Disordered" evidence="7">
    <location>
        <begin position="567"/>
        <end position="705"/>
    </location>
</feature>
<dbReference type="GO" id="GO:0005654">
    <property type="term" value="C:nucleoplasm"/>
    <property type="evidence" value="ECO:0007669"/>
    <property type="project" value="UniProtKB-ARBA"/>
</dbReference>
<proteinExistence type="predicted"/>